<keyword evidence="2" id="KW-1133">Transmembrane helix</keyword>
<feature type="compositionally biased region" description="Gly residues" evidence="1">
    <location>
        <begin position="67"/>
        <end position="76"/>
    </location>
</feature>
<comment type="caution">
    <text evidence="3">The sequence shown here is derived from an EMBL/GenBank/DDBJ whole genome shotgun (WGS) entry which is preliminary data.</text>
</comment>
<keyword evidence="2" id="KW-0472">Membrane</keyword>
<evidence type="ECO:0000313" key="3">
    <source>
        <dbReference type="EMBL" id="GAA1902957.1"/>
    </source>
</evidence>
<reference evidence="3 4" key="1">
    <citation type="journal article" date="2019" name="Int. J. Syst. Evol. Microbiol.">
        <title>The Global Catalogue of Microorganisms (GCM) 10K type strain sequencing project: providing services to taxonomists for standard genome sequencing and annotation.</title>
        <authorList>
            <consortium name="The Broad Institute Genomics Platform"/>
            <consortium name="The Broad Institute Genome Sequencing Center for Infectious Disease"/>
            <person name="Wu L."/>
            <person name="Ma J."/>
        </authorList>
    </citation>
    <scope>NUCLEOTIDE SEQUENCE [LARGE SCALE GENOMIC DNA]</scope>
    <source>
        <strain evidence="3 4">JCM 13581</strain>
    </source>
</reference>
<proteinExistence type="predicted"/>
<keyword evidence="2" id="KW-0812">Transmembrane</keyword>
<dbReference type="EMBL" id="BAAAMJ010000010">
    <property type="protein sequence ID" value="GAA1902957.1"/>
    <property type="molecule type" value="Genomic_DNA"/>
</dbReference>
<evidence type="ECO:0000256" key="1">
    <source>
        <dbReference type="SAM" id="MobiDB-lite"/>
    </source>
</evidence>
<dbReference type="Proteomes" id="UP001501303">
    <property type="component" value="Unassembled WGS sequence"/>
</dbReference>
<sequence>MEENGEAWPAAGLRIALIVVIAMTLRAVVRRAITRLTARAGRADRSGGSRCGLRVNAERRRQRSAAGSGGGRPGNR</sequence>
<feature type="region of interest" description="Disordered" evidence="1">
    <location>
        <begin position="39"/>
        <end position="76"/>
    </location>
</feature>
<gene>
    <name evidence="3" type="ORF">GCM10009716_11080</name>
</gene>
<keyword evidence="4" id="KW-1185">Reference proteome</keyword>
<evidence type="ECO:0000256" key="2">
    <source>
        <dbReference type="SAM" id="Phobius"/>
    </source>
</evidence>
<accession>A0ABN2NUW8</accession>
<feature type="transmembrane region" description="Helical" evidence="2">
    <location>
        <begin position="12"/>
        <end position="29"/>
    </location>
</feature>
<protein>
    <submittedName>
        <fullName evidence="3">Uncharacterized protein</fullName>
    </submittedName>
</protein>
<dbReference type="RefSeq" id="WP_344259363.1">
    <property type="nucleotide sequence ID" value="NZ_BAAAMJ010000010.1"/>
</dbReference>
<name>A0ABN2NUW8_9ACTN</name>
<evidence type="ECO:0000313" key="4">
    <source>
        <dbReference type="Proteomes" id="UP001501303"/>
    </source>
</evidence>
<organism evidence="3 4">
    <name type="scientific">Streptomyces sodiiphilus</name>
    <dbReference type="NCBI Taxonomy" id="226217"/>
    <lineage>
        <taxon>Bacteria</taxon>
        <taxon>Bacillati</taxon>
        <taxon>Actinomycetota</taxon>
        <taxon>Actinomycetes</taxon>
        <taxon>Kitasatosporales</taxon>
        <taxon>Streptomycetaceae</taxon>
        <taxon>Streptomyces</taxon>
    </lineage>
</organism>